<protein>
    <recommendedName>
        <fullName evidence="2">DUF4211 domain-containing protein</fullName>
    </recommendedName>
</protein>
<dbReference type="AlphaFoldDB" id="A0A4Z2BJ80"/>
<dbReference type="InterPro" id="IPR052466">
    <property type="entry name" value="DNA_MethProtect_Complex"/>
</dbReference>
<dbReference type="EMBL" id="SWLE01000016">
    <property type="protein sequence ID" value="TNM91210.1"/>
    <property type="molecule type" value="Genomic_DNA"/>
</dbReference>
<proteinExistence type="predicted"/>
<dbReference type="Pfam" id="PF13926">
    <property type="entry name" value="DUF4211"/>
    <property type="match status" value="1"/>
</dbReference>
<dbReference type="PANTHER" id="PTHR14709:SF2">
    <property type="entry name" value="GLUTAMINE AND SERINE-RICH PROTEIN 1"/>
    <property type="match status" value="1"/>
</dbReference>
<organism evidence="3 4">
    <name type="scientific">Takifugu bimaculatus</name>
    <dbReference type="NCBI Taxonomy" id="433685"/>
    <lineage>
        <taxon>Eukaryota</taxon>
        <taxon>Metazoa</taxon>
        <taxon>Chordata</taxon>
        <taxon>Craniata</taxon>
        <taxon>Vertebrata</taxon>
        <taxon>Euteleostomi</taxon>
        <taxon>Actinopterygii</taxon>
        <taxon>Neopterygii</taxon>
        <taxon>Teleostei</taxon>
        <taxon>Neoteleostei</taxon>
        <taxon>Acanthomorphata</taxon>
        <taxon>Eupercaria</taxon>
        <taxon>Tetraodontiformes</taxon>
        <taxon>Tetradontoidea</taxon>
        <taxon>Tetraodontidae</taxon>
        <taxon>Takifugu</taxon>
    </lineage>
</organism>
<feature type="domain" description="DUF4211" evidence="2">
    <location>
        <begin position="232"/>
        <end position="351"/>
    </location>
</feature>
<feature type="compositionally biased region" description="Polar residues" evidence="1">
    <location>
        <begin position="16"/>
        <end position="31"/>
    </location>
</feature>
<sequence>MKAEQLRSVTKGCLPQMTSPPQASSIISGGTSFAAKDEPKDNLPAQLAVRLKTVAIEGLTDEELSDSGGEGMYRERDEFVVRNEDIDILKVTMKGGSEPPAIWKVQKALLQKFVPELRDGKRVFSATNSYLGYFGDAKAMYQRVYVKFLDTVNKREYVRLCSRKPRCKPMNSLRGVQMKTLLGLTAAPSSVSQSQRPRPKQLKARTEPPPKKRRKWKEEFAASGSSAEEGGEEDELNPAVPFASRFLNTRTMKETFKSFVELLISIALDEDLVTALERANDELLLPHMKRVDGMITDNRKRLLHKLHIGQVLKTALDNFPEISVVTELKKDGETPAFKVRLSGKAYNKKTMKPYKMPNKVPQEYTVDQQRTQWFSLYHSLQHYKYHTYLMCKDEIASLRVHAGELGQMETGPEVSAERGLGRGAL</sequence>
<feature type="region of interest" description="Disordered" evidence="1">
    <location>
        <begin position="1"/>
        <end position="39"/>
    </location>
</feature>
<evidence type="ECO:0000259" key="2">
    <source>
        <dbReference type="Pfam" id="PF13926"/>
    </source>
</evidence>
<keyword evidence="4" id="KW-1185">Reference proteome</keyword>
<feature type="compositionally biased region" description="Basic and acidic residues" evidence="1">
    <location>
        <begin position="204"/>
        <end position="220"/>
    </location>
</feature>
<evidence type="ECO:0000313" key="3">
    <source>
        <dbReference type="EMBL" id="TNM91210.1"/>
    </source>
</evidence>
<dbReference type="PANTHER" id="PTHR14709">
    <property type="entry name" value="GLUTAMINE AND SERINE-RICH PROTEIN 1-RELATED"/>
    <property type="match status" value="1"/>
</dbReference>
<evidence type="ECO:0000313" key="4">
    <source>
        <dbReference type="Proteomes" id="UP000516260"/>
    </source>
</evidence>
<dbReference type="InterPro" id="IPR025451">
    <property type="entry name" value="DUF4211"/>
</dbReference>
<feature type="region of interest" description="Disordered" evidence="1">
    <location>
        <begin position="187"/>
        <end position="235"/>
    </location>
</feature>
<reference evidence="3 4" key="1">
    <citation type="submission" date="2019-04" db="EMBL/GenBank/DDBJ databases">
        <title>The sequence and de novo assembly of Takifugu bimaculatus genome using PacBio and Hi-C technologies.</title>
        <authorList>
            <person name="Xu P."/>
            <person name="Liu B."/>
            <person name="Zhou Z."/>
        </authorList>
    </citation>
    <scope>NUCLEOTIDE SEQUENCE [LARGE SCALE GENOMIC DNA]</scope>
    <source>
        <strain evidence="3">TB-2018</strain>
        <tissue evidence="3">Muscle</tissue>
    </source>
</reference>
<gene>
    <name evidence="3" type="ORF">fugu_003499</name>
</gene>
<dbReference type="Proteomes" id="UP000516260">
    <property type="component" value="Chromosome 3"/>
</dbReference>
<comment type="caution">
    <text evidence="3">The sequence shown here is derived from an EMBL/GenBank/DDBJ whole genome shotgun (WGS) entry which is preliminary data.</text>
</comment>
<accession>A0A4Z2BJ80</accession>
<name>A0A4Z2BJ80_9TELE</name>
<evidence type="ECO:0000256" key="1">
    <source>
        <dbReference type="SAM" id="MobiDB-lite"/>
    </source>
</evidence>